<keyword evidence="3" id="KW-0489">Methyltransferase</keyword>
<proteinExistence type="predicted"/>
<feature type="domain" description="PKS/mFAS DH" evidence="8">
    <location>
        <begin position="951"/>
        <end position="1256"/>
    </location>
</feature>
<feature type="domain" description="Ketosynthase family 3 (KS3)" evidence="7">
    <location>
        <begin position="7"/>
        <end position="443"/>
    </location>
</feature>
<dbReference type="InterPro" id="IPR020806">
    <property type="entry name" value="PKS_PP-bd"/>
</dbReference>
<dbReference type="Pfam" id="PF14765">
    <property type="entry name" value="PS-DH"/>
    <property type="match status" value="1"/>
</dbReference>
<dbReference type="GO" id="GO:0006633">
    <property type="term" value="P:fatty acid biosynthetic process"/>
    <property type="evidence" value="ECO:0007669"/>
    <property type="project" value="TreeGrafter"/>
</dbReference>
<dbReference type="Pfam" id="PF00109">
    <property type="entry name" value="ketoacyl-synt"/>
    <property type="match status" value="1"/>
</dbReference>
<evidence type="ECO:0000259" key="7">
    <source>
        <dbReference type="PROSITE" id="PS52004"/>
    </source>
</evidence>
<sequence>MRDTSAKEAIALVGSSCRLPGGAASPSKLWELFAEPRNVVQEIPPSRFNTKAFYHQDSQHHGSTNAKYAYLLEDDPRAFDREFFNISPKEVEAMDPQQRCLLEVVYEGLESAGYTMSQLRGSNTGVFVGAMSSDHQHVAMRGLDSLPQYHSTGSCMSVLANRISYVFDWRGASVFVDTACSSSLVALHQAIQALRNGELNMAVAAGSNLILGPEVFISHSKLNMLSPNGRSNMWDSRADGYTRGEGFVALFVKTLSQAIEDGDSIECIIRETGVNSDGRTPGLTMPSAAAQTRLIQETYLRCGLDPTEPKDRPQFFEAHGTGTPAGDPIEARAIHDAFFPSRTRRIDDTQQIYVGSIKTVVGHTEGTSGLAAVLKAALALQHAQIPANLNFRELNPNIRPCYDRLKIPTALMPWPVISQNQPRRISVNCFGIGGTNAHAIVESWDDGAPVAKDACGSQYAGLYVLSANSAQALSAQATELAKYLRRHHGTDCGRLSRTLLQKANLPYRAAFSATSIEQLVEKLETKALALSNSSRAPVIPDSLPLRILGVFTGQGAQWPSMGKELYHTSAVFRRTIDQLQRSLDLLDEGDRPDWSLIDELSSPASSSRVSIAAISQPLCTAVQIALVDVLYAAGIRFAAVVGHSSGEISAAYAAGYLSARDAIRVAYYRGFHSTLARGADGRRGKMMAVGMGLPQALALCDYVGRERLKVAASNSLTSCTLAGDDDVVETAKLRLDREGVFARILAVDTAYHSHHMLPCAGPYLESLRRCCISTLPGPRKCTWYSSVFGANGRSRTLDDAKGRQRLEGQYWVENLTGTVQFSQAIHRALTEESYPMDLAMEIGPHPALKGPCLEMIKSLTGVTLPYGSVLKRGESATESFTDGVGLIWASFLSSRPTVTFDSLCRAFASPAAEQPAILKDLPSYPWDHQNIIWRESRASRSFRLQQGLPQHELLGLPQIFGDGGQRQVHWRQLLKISELPWMRGHTIQGEILFPTTAYLTMAYEASVRLINDQQQICLIELHNVELMRAINLSEESAGVEMLFTISVTKESNTCVEAEMACYSGDVNVATLNDPPNPLTANFTGKVLIMLGSPQKKTLPSRARTRLPLDAMDVEQFYSYLAKVGYKYSGHFRAKSIERRLNHGVTTAPATPESESIKRAALHPSALDTSLQALLAAHSFPKDGRLQVMYLPTSIDCVRISLASNDTSGDLMADGFLTSADGKSLVGDVDVFNTADNAVNIQMRGVRFTALSQDRYHWSYAGEKWLRDAKYGVEPAVMTKLSPQKEKLRLLLVRTAYFFLRRLHSEIKTVELFAMSKHFQHMMTWVRDHLFPQIEAGALPEIQQEWTNDTFDDVQNWSCPYLAEGDNDMQMVHAVGQNLAAIARGMVPALQVMLKDGMLERLYTEGLGIAEANQDLAALVIQLAHRHPRMQILEVGAGTGGTTQAVLPALGELFASYTFTDISAGFFDQARTTFSKHADRFRFKKLDIEKDPTQQGFEESSFDLIIASNCIHATRCLQDSLKHCRRLLKPGGYLMLMEITQDHLPVQLLMGTLPGWFLGRDEGRVWAPTISLEEWSATLKTAGFSGVDASSSPSYCSVILSQAVDPTVDALREPLLQPDPWTALRITSRQVLVIGASKIASRAHELIAEYSAACVTRYDRLEDAEIPDGAIVLSLCDLDSPVFEHMTQQRFESLQALCWHAKTILFVTSGAASGVSPMCNIMVGLGRTLLTERGDLRLQILDAEVPTALDPSMLVAMLLRLSWKPSANESPEVLWTHEPHLSLRDDALYIPRILSLDDVNLQSRARSQEVTQSTSLVSPDIVTELIQLDGRLQLQSSRTYNAIQAAKLEVQVTASTLHAIVHHASQSELLYVCIGRHLASGDKVLGLSSRNSSIVTMPEDAIIHRWKGREATTLDDPQRDAPRLHDFLTWAQAKILINTLKAPIWIHEAPLDLSKAIADVAQEKAISIFQTTSLSSARGSQTFVHPYSNKRDLESVRPQTLATFVDLSPPRQDTGLSALLRACLPCPAAIVARSKVGLATMLDREQLSLAAPDYFTHTDGGMRDIESFATTLAISEISSSEPLLSEPRDAVVVDWSTTDEVLTTVRPLAYETLLGSDKTYVLFGMTGDLGISTALWMLDNGARYIVLASRNPNVSAEVADYVSHMGASLCIKAVDVTSREALEAAITDIESIMPPIGGVINGAMILRDQIFVDMCWSDFEAVLAPKILGTQNLDDIFRQHGNTLDFFVCLSSATSLVGNPGQSAYSAANHFMAGLMRQRRARGLAGSTLVIGFLTGLGYVFRRGKEHLAAIEKSLLPLLDRQSETDLHEMLAEAIVSGRPDSDRPTELITGIRKNVSASVLDPRLSSYFVDEGGRNGPSSSGQADENDSIAAQLSTAQDSNECQALLEKSFAQALGKMLQLPPTKIVSNVPVADLGMDSLQSVRVREWVLKHLGVEVSVLKIMSSNYSLSRLCEDVLVSWRKLRSHSCEAGISSGTKA</sequence>
<dbReference type="SUPFAM" id="SSF52151">
    <property type="entry name" value="FabD/lysophospholipase-like"/>
    <property type="match status" value="1"/>
</dbReference>
<evidence type="ECO:0000256" key="2">
    <source>
        <dbReference type="ARBA" id="ARBA00022553"/>
    </source>
</evidence>
<dbReference type="EMBL" id="RIBY02002422">
    <property type="protein sequence ID" value="KAH9815752.1"/>
    <property type="molecule type" value="Genomic_DNA"/>
</dbReference>
<feature type="active site" description="Proton donor; for dehydratase activity" evidence="6">
    <location>
        <position position="1167"/>
    </location>
</feature>
<dbReference type="SMART" id="SM00826">
    <property type="entry name" value="PKS_DH"/>
    <property type="match status" value="1"/>
</dbReference>
<evidence type="ECO:0000256" key="4">
    <source>
        <dbReference type="ARBA" id="ARBA00022679"/>
    </source>
</evidence>
<dbReference type="Pfam" id="PF08659">
    <property type="entry name" value="KR"/>
    <property type="match status" value="1"/>
</dbReference>
<dbReference type="SUPFAM" id="SSF47336">
    <property type="entry name" value="ACP-like"/>
    <property type="match status" value="1"/>
</dbReference>
<dbReference type="InterPro" id="IPR014030">
    <property type="entry name" value="Ketoacyl_synth_N"/>
</dbReference>
<dbReference type="InterPro" id="IPR036291">
    <property type="entry name" value="NAD(P)-bd_dom_sf"/>
</dbReference>
<dbReference type="SMART" id="SM00823">
    <property type="entry name" value="PKS_PP"/>
    <property type="match status" value="1"/>
</dbReference>
<gene>
    <name evidence="9" type="ORF">Tdes44962_MAKER01000</name>
</gene>
<dbReference type="Proteomes" id="UP001138500">
    <property type="component" value="Unassembled WGS sequence"/>
</dbReference>
<evidence type="ECO:0000256" key="5">
    <source>
        <dbReference type="ARBA" id="ARBA00023268"/>
    </source>
</evidence>
<dbReference type="PANTHER" id="PTHR43775">
    <property type="entry name" value="FATTY ACID SYNTHASE"/>
    <property type="match status" value="1"/>
</dbReference>
<reference evidence="9 10" key="2">
    <citation type="journal article" date="2021" name="Curr. Genet.">
        <title>Genetic response to nitrogen starvation in the aggressive Eucalyptus foliar pathogen Teratosphaeria destructans.</title>
        <authorList>
            <person name="Havenga M."/>
            <person name="Wingfield B.D."/>
            <person name="Wingfield M.J."/>
            <person name="Dreyer L.L."/>
            <person name="Roets F."/>
            <person name="Aylward J."/>
        </authorList>
    </citation>
    <scope>NUCLEOTIDE SEQUENCE [LARGE SCALE GENOMIC DNA]</scope>
    <source>
        <strain evidence="9">CMW44962</strain>
    </source>
</reference>
<evidence type="ECO:0000256" key="3">
    <source>
        <dbReference type="ARBA" id="ARBA00022603"/>
    </source>
</evidence>
<dbReference type="InterPro" id="IPR001227">
    <property type="entry name" value="Ac_transferase_dom_sf"/>
</dbReference>
<protein>
    <submittedName>
        <fullName evidence="9">Polyketide synthase protein</fullName>
    </submittedName>
</protein>
<dbReference type="Pfam" id="PF00550">
    <property type="entry name" value="PP-binding"/>
    <property type="match status" value="1"/>
</dbReference>
<dbReference type="Gene3D" id="3.40.47.10">
    <property type="match status" value="1"/>
</dbReference>
<keyword evidence="1" id="KW-0596">Phosphopantetheine</keyword>
<keyword evidence="4" id="KW-0808">Transferase</keyword>
<keyword evidence="2" id="KW-0597">Phosphoprotein</keyword>
<dbReference type="GO" id="GO:0044550">
    <property type="term" value="P:secondary metabolite biosynthetic process"/>
    <property type="evidence" value="ECO:0007669"/>
    <property type="project" value="TreeGrafter"/>
</dbReference>
<dbReference type="InterPro" id="IPR013217">
    <property type="entry name" value="Methyltransf_12"/>
</dbReference>
<dbReference type="InterPro" id="IPR016039">
    <property type="entry name" value="Thiolase-like"/>
</dbReference>
<dbReference type="InterPro" id="IPR014043">
    <property type="entry name" value="Acyl_transferase_dom"/>
</dbReference>
<dbReference type="GO" id="GO:0032259">
    <property type="term" value="P:methylation"/>
    <property type="evidence" value="ECO:0007669"/>
    <property type="project" value="UniProtKB-KW"/>
</dbReference>
<dbReference type="GO" id="GO:0031177">
    <property type="term" value="F:phosphopantetheine binding"/>
    <property type="evidence" value="ECO:0007669"/>
    <property type="project" value="InterPro"/>
</dbReference>
<comment type="caution">
    <text evidence="9">The sequence shown here is derived from an EMBL/GenBank/DDBJ whole genome shotgun (WGS) entry which is preliminary data.</text>
</comment>
<dbReference type="SUPFAM" id="SSF53901">
    <property type="entry name" value="Thiolase-like"/>
    <property type="match status" value="1"/>
</dbReference>
<dbReference type="Gene3D" id="3.40.50.150">
    <property type="entry name" value="Vaccinia Virus protein VP39"/>
    <property type="match status" value="1"/>
</dbReference>
<dbReference type="OrthoDB" id="329835at2759"/>
<dbReference type="SMART" id="SM00822">
    <property type="entry name" value="PKS_KR"/>
    <property type="match status" value="1"/>
</dbReference>
<dbReference type="InterPro" id="IPR016035">
    <property type="entry name" value="Acyl_Trfase/lysoPLipase"/>
</dbReference>
<organism evidence="9 10">
    <name type="scientific">Teratosphaeria destructans</name>
    <dbReference type="NCBI Taxonomy" id="418781"/>
    <lineage>
        <taxon>Eukaryota</taxon>
        <taxon>Fungi</taxon>
        <taxon>Dikarya</taxon>
        <taxon>Ascomycota</taxon>
        <taxon>Pezizomycotina</taxon>
        <taxon>Dothideomycetes</taxon>
        <taxon>Dothideomycetidae</taxon>
        <taxon>Mycosphaerellales</taxon>
        <taxon>Teratosphaeriaceae</taxon>
        <taxon>Teratosphaeria</taxon>
    </lineage>
</organism>
<dbReference type="SUPFAM" id="SSF53335">
    <property type="entry name" value="S-adenosyl-L-methionine-dependent methyltransferases"/>
    <property type="match status" value="1"/>
</dbReference>
<dbReference type="InterPro" id="IPR032821">
    <property type="entry name" value="PKS_assoc"/>
</dbReference>
<evidence type="ECO:0000313" key="9">
    <source>
        <dbReference type="EMBL" id="KAH9815752.1"/>
    </source>
</evidence>
<dbReference type="InterPro" id="IPR042104">
    <property type="entry name" value="PKS_dehydratase_sf"/>
</dbReference>
<dbReference type="GO" id="GO:0004312">
    <property type="term" value="F:fatty acid synthase activity"/>
    <property type="evidence" value="ECO:0007669"/>
    <property type="project" value="TreeGrafter"/>
</dbReference>
<dbReference type="Pfam" id="PF08242">
    <property type="entry name" value="Methyltransf_12"/>
    <property type="match status" value="1"/>
</dbReference>
<keyword evidence="10" id="KW-1185">Reference proteome</keyword>
<dbReference type="InterPro" id="IPR036736">
    <property type="entry name" value="ACP-like_sf"/>
</dbReference>
<evidence type="ECO:0000256" key="6">
    <source>
        <dbReference type="PROSITE-ProRule" id="PRU01363"/>
    </source>
</evidence>
<dbReference type="Pfam" id="PF00698">
    <property type="entry name" value="Acyl_transf_1"/>
    <property type="match status" value="1"/>
</dbReference>
<evidence type="ECO:0000259" key="8">
    <source>
        <dbReference type="PROSITE" id="PS52019"/>
    </source>
</evidence>
<dbReference type="SMART" id="SM00825">
    <property type="entry name" value="PKS_KS"/>
    <property type="match status" value="1"/>
</dbReference>
<name>A0A9W7SJG4_9PEZI</name>
<keyword evidence="5" id="KW-0511">Multifunctional enzyme</keyword>
<dbReference type="PROSITE" id="PS52019">
    <property type="entry name" value="PKS_MFAS_DH"/>
    <property type="match status" value="1"/>
</dbReference>
<dbReference type="Pfam" id="PF21089">
    <property type="entry name" value="PKS_DH_N"/>
    <property type="match status" value="1"/>
</dbReference>
<dbReference type="SMART" id="SM00827">
    <property type="entry name" value="PKS_AT"/>
    <property type="match status" value="1"/>
</dbReference>
<dbReference type="CDD" id="cd00833">
    <property type="entry name" value="PKS"/>
    <property type="match status" value="1"/>
</dbReference>
<feature type="region of interest" description="C-terminal hotdog fold" evidence="6">
    <location>
        <begin position="1108"/>
        <end position="1256"/>
    </location>
</feature>
<evidence type="ECO:0000313" key="10">
    <source>
        <dbReference type="Proteomes" id="UP001138500"/>
    </source>
</evidence>
<dbReference type="PROSITE" id="PS52004">
    <property type="entry name" value="KS3_2"/>
    <property type="match status" value="1"/>
</dbReference>
<dbReference type="SUPFAM" id="SSF55048">
    <property type="entry name" value="Probable ACP-binding domain of malonyl-CoA ACP transacylase"/>
    <property type="match status" value="1"/>
</dbReference>
<dbReference type="PANTHER" id="PTHR43775:SF20">
    <property type="entry name" value="HYBRID PKS-NRPS SYNTHETASE APDA"/>
    <property type="match status" value="1"/>
</dbReference>
<accession>A0A9W7SJG4</accession>
<dbReference type="Gene3D" id="3.10.129.110">
    <property type="entry name" value="Polyketide synthase dehydratase"/>
    <property type="match status" value="1"/>
</dbReference>
<dbReference type="InterPro" id="IPR020807">
    <property type="entry name" value="PKS_DH"/>
</dbReference>
<dbReference type="InterPro" id="IPR009081">
    <property type="entry name" value="PP-bd_ACP"/>
</dbReference>
<dbReference type="Gene3D" id="3.40.366.10">
    <property type="entry name" value="Malonyl-Coenzyme A Acyl Carrier Protein, domain 2"/>
    <property type="match status" value="1"/>
</dbReference>
<dbReference type="InterPro" id="IPR049900">
    <property type="entry name" value="PKS_mFAS_DH"/>
</dbReference>
<dbReference type="GO" id="GO:0008168">
    <property type="term" value="F:methyltransferase activity"/>
    <property type="evidence" value="ECO:0007669"/>
    <property type="project" value="UniProtKB-KW"/>
</dbReference>
<dbReference type="Pfam" id="PF16197">
    <property type="entry name" value="KAsynt_C_assoc"/>
    <property type="match status" value="1"/>
</dbReference>
<dbReference type="Pfam" id="PF02801">
    <property type="entry name" value="Ketoacyl-synt_C"/>
    <property type="match status" value="1"/>
</dbReference>
<evidence type="ECO:0000256" key="1">
    <source>
        <dbReference type="ARBA" id="ARBA00022450"/>
    </source>
</evidence>
<dbReference type="InterPro" id="IPR050091">
    <property type="entry name" value="PKS_NRPS_Biosynth_Enz"/>
</dbReference>
<dbReference type="InterPro" id="IPR016036">
    <property type="entry name" value="Malonyl_transacylase_ACP-bd"/>
</dbReference>
<dbReference type="SUPFAM" id="SSF51735">
    <property type="entry name" value="NAD(P)-binding Rossmann-fold domains"/>
    <property type="match status" value="2"/>
</dbReference>
<dbReference type="InterPro" id="IPR014031">
    <property type="entry name" value="Ketoacyl_synth_C"/>
</dbReference>
<dbReference type="InterPro" id="IPR049552">
    <property type="entry name" value="PKS_DH_N"/>
</dbReference>
<dbReference type="Gene3D" id="3.40.50.720">
    <property type="entry name" value="NAD(P)-binding Rossmann-like Domain"/>
    <property type="match status" value="2"/>
</dbReference>
<dbReference type="InterPro" id="IPR049551">
    <property type="entry name" value="PKS_DH_C"/>
</dbReference>
<reference evidence="9 10" key="1">
    <citation type="journal article" date="2018" name="IMA Fungus">
        <title>IMA Genome-F 10: Nine draft genome sequences of Claviceps purpurea s.lat., including C. arundinis, C. humidiphila, and C. cf. spartinae, pseudomolecules for the pitch canker pathogen Fusarium circinatum, draft genome of Davidsoniella eucalypti, Grosmannia galeiformis, Quambalaria eucalypti, and Teratosphaeria destructans.</title>
        <authorList>
            <person name="Wingfield B.D."/>
            <person name="Liu M."/>
            <person name="Nguyen H.D."/>
            <person name="Lane F.A."/>
            <person name="Morgan S.W."/>
            <person name="De Vos L."/>
            <person name="Wilken P.M."/>
            <person name="Duong T.A."/>
            <person name="Aylward J."/>
            <person name="Coetzee M.P."/>
            <person name="Dadej K."/>
            <person name="De Beer Z.W."/>
            <person name="Findlay W."/>
            <person name="Havenga M."/>
            <person name="Kolarik M."/>
            <person name="Menzies J.G."/>
            <person name="Naidoo K."/>
            <person name="Pochopski O."/>
            <person name="Shoukouhi P."/>
            <person name="Santana Q.C."/>
            <person name="Seifert K.A."/>
            <person name="Soal N."/>
            <person name="Steenkamp E.T."/>
            <person name="Tatham C.T."/>
            <person name="van der Nest M.A."/>
            <person name="Wingfield M.J."/>
        </authorList>
    </citation>
    <scope>NUCLEOTIDE SEQUENCE [LARGE SCALE GENOMIC DNA]</scope>
    <source>
        <strain evidence="9">CMW44962</strain>
    </source>
</reference>
<feature type="region of interest" description="N-terminal hotdog fold" evidence="6">
    <location>
        <begin position="951"/>
        <end position="1093"/>
    </location>
</feature>
<dbReference type="InterPro" id="IPR020841">
    <property type="entry name" value="PKS_Beta-ketoAc_synthase_dom"/>
</dbReference>
<dbReference type="InterPro" id="IPR057326">
    <property type="entry name" value="KR_dom"/>
</dbReference>
<dbReference type="PROSITE" id="PS00012">
    <property type="entry name" value="PHOSPHOPANTETHEINE"/>
    <property type="match status" value="1"/>
</dbReference>
<dbReference type="InterPro" id="IPR013968">
    <property type="entry name" value="PKS_KR"/>
</dbReference>
<dbReference type="CDD" id="cd02440">
    <property type="entry name" value="AdoMet_MTases"/>
    <property type="match status" value="1"/>
</dbReference>
<dbReference type="InterPro" id="IPR006162">
    <property type="entry name" value="Ppantetheine_attach_site"/>
</dbReference>
<dbReference type="Gene3D" id="1.10.1200.10">
    <property type="entry name" value="ACP-like"/>
    <property type="match status" value="1"/>
</dbReference>
<dbReference type="InterPro" id="IPR029063">
    <property type="entry name" value="SAM-dependent_MTases_sf"/>
</dbReference>
<feature type="active site" description="Proton acceptor; for dehydratase activity" evidence="6">
    <location>
        <position position="985"/>
    </location>
</feature>